<evidence type="ECO:0000313" key="3">
    <source>
        <dbReference type="Proteomes" id="UP000004982"/>
    </source>
</evidence>
<sequence length="273" mass="31307">MMNIEKVQRRLSIMKTFNRKLTVLAGLLVMAACTNQSNLTLDGKQNVQTAKTKQKNSPPLHFECHPSEYKFNTLPEILPPLPNVTSIPISLAQQRKSTFRDEAKRLSIPMNKELIVPKLQKLGFIEDSSNEIYEKNFGKKNMYDTVDYNKNIFSITITLKDIVNQGCPYDIDIYHVNNEVNGVEILIGNDGFILKDTTIPDFVISTINHKHKPENLFKNLLDKHIQNIEAFKQKQPLNGELISTRTVYDGITYEINSFGGGRRTILQIYRYKT</sequence>
<keyword evidence="4" id="KW-1185">Reference proteome</keyword>
<reference evidence="2 4" key="2">
    <citation type="submission" date="2022-03" db="EMBL/GenBank/DDBJ databases">
        <title>Genome sequencing of Neisseria macacae.</title>
        <authorList>
            <person name="Baek M.-G."/>
        </authorList>
    </citation>
    <scope>NUCLEOTIDE SEQUENCE [LARGE SCALE GENOMIC DNA]</scope>
    <source>
        <strain evidence="2 4">ATCC 33926</strain>
    </source>
</reference>
<dbReference type="EMBL" id="CP094241">
    <property type="protein sequence ID" value="UNV83750.1"/>
    <property type="molecule type" value="Genomic_DNA"/>
</dbReference>
<dbReference type="PROSITE" id="PS51257">
    <property type="entry name" value="PROKAR_LIPOPROTEIN"/>
    <property type="match status" value="1"/>
</dbReference>
<gene>
    <name evidence="1" type="ORF">HMPREF9418_1728</name>
    <name evidence="2" type="ORF">MON40_06825</name>
</gene>
<protein>
    <recommendedName>
        <fullName evidence="5">Lipoprotein</fullName>
    </recommendedName>
</protein>
<evidence type="ECO:0000313" key="2">
    <source>
        <dbReference type="EMBL" id="UNV83750.1"/>
    </source>
</evidence>
<dbReference type="RefSeq" id="WP_003778659.1">
    <property type="nucleotide sequence ID" value="NZ_CP094241.1"/>
</dbReference>
<evidence type="ECO:0000313" key="4">
    <source>
        <dbReference type="Proteomes" id="UP000829455"/>
    </source>
</evidence>
<organism evidence="1 3">
    <name type="scientific">Neisseria macacae ATCC 33926</name>
    <dbReference type="NCBI Taxonomy" id="997348"/>
    <lineage>
        <taxon>Bacteria</taxon>
        <taxon>Pseudomonadati</taxon>
        <taxon>Pseudomonadota</taxon>
        <taxon>Betaproteobacteria</taxon>
        <taxon>Neisseriales</taxon>
        <taxon>Neisseriaceae</taxon>
        <taxon>Neisseria</taxon>
    </lineage>
</organism>
<evidence type="ECO:0008006" key="5">
    <source>
        <dbReference type="Google" id="ProtNLM"/>
    </source>
</evidence>
<dbReference type="Proteomes" id="UP000004982">
    <property type="component" value="Unassembled WGS sequence"/>
</dbReference>
<evidence type="ECO:0000313" key="1">
    <source>
        <dbReference type="EMBL" id="EGQ76632.1"/>
    </source>
</evidence>
<accession>A0AA36XK74</accession>
<reference evidence="1 3" key="1">
    <citation type="submission" date="2011-05" db="EMBL/GenBank/DDBJ databases">
        <authorList>
            <person name="Muzny D."/>
            <person name="Qin X."/>
            <person name="Deng J."/>
            <person name="Jiang H."/>
            <person name="Liu Y."/>
            <person name="Qu J."/>
            <person name="Song X.-Z."/>
            <person name="Zhang L."/>
            <person name="Thornton R."/>
            <person name="Coyle M."/>
            <person name="Francisco L."/>
            <person name="Jackson L."/>
            <person name="Javaid M."/>
            <person name="Korchina V."/>
            <person name="Kovar C."/>
            <person name="Mata R."/>
            <person name="Mathew T."/>
            <person name="Ngo R."/>
            <person name="Nguyen L."/>
            <person name="Nguyen N."/>
            <person name="Okwuonu G."/>
            <person name="Ongeri F."/>
            <person name="Pham C."/>
            <person name="Simmons D."/>
            <person name="Wilczek-Boney K."/>
            <person name="Hale W."/>
            <person name="Jakkamsetti A."/>
            <person name="Pham P."/>
            <person name="Ruth R."/>
            <person name="San Lucas F."/>
            <person name="Warren J."/>
            <person name="Zhang J."/>
            <person name="Zhao Z."/>
            <person name="Zhou C."/>
            <person name="Zhu D."/>
            <person name="Lee S."/>
            <person name="Bess C."/>
            <person name="Blankenburg K."/>
            <person name="Forbes L."/>
            <person name="Fu Q."/>
            <person name="Gubbala S."/>
            <person name="Hirani K."/>
            <person name="Jayaseelan J.C."/>
            <person name="Lara F."/>
            <person name="Munidasa M."/>
            <person name="Palculict T."/>
            <person name="Patil S."/>
            <person name="Pu L.-L."/>
            <person name="Saada N."/>
            <person name="Tang L."/>
            <person name="Weissenberger G."/>
            <person name="Zhu Y."/>
            <person name="Hemphill L."/>
            <person name="Shang Y."/>
            <person name="Youmans B."/>
            <person name="Ayvaz T."/>
            <person name="Ross M."/>
            <person name="Santibanez J."/>
            <person name="Aqrawi P."/>
            <person name="Gross S."/>
            <person name="Joshi V."/>
            <person name="Fowler G."/>
            <person name="Nazareth L."/>
            <person name="Reid J."/>
            <person name="Worley K."/>
            <person name="Petrosino J."/>
            <person name="Highlander S."/>
            <person name="Gibbs R."/>
        </authorList>
    </citation>
    <scope>NUCLEOTIDE SEQUENCE [LARGE SCALE GENOMIC DNA]</scope>
    <source>
        <strain evidence="1 3">ATCC 33926</strain>
    </source>
</reference>
<proteinExistence type="predicted"/>
<dbReference type="EMBL" id="AFQE01000083">
    <property type="protein sequence ID" value="EGQ76632.1"/>
    <property type="molecule type" value="Genomic_DNA"/>
</dbReference>
<dbReference type="AlphaFoldDB" id="A0AA36XK74"/>
<dbReference type="Proteomes" id="UP000829455">
    <property type="component" value="Chromosome"/>
</dbReference>
<name>A0AA36XK74_9NEIS</name>